<evidence type="ECO:0000313" key="2">
    <source>
        <dbReference type="EMBL" id="GGK78562.1"/>
    </source>
</evidence>
<keyword evidence="3" id="KW-1185">Reference proteome</keyword>
<feature type="compositionally biased region" description="Basic and acidic residues" evidence="1">
    <location>
        <begin position="109"/>
        <end position="125"/>
    </location>
</feature>
<dbReference type="Proteomes" id="UP000656042">
    <property type="component" value="Unassembled WGS sequence"/>
</dbReference>
<gene>
    <name evidence="2" type="ORF">GCM10012284_10580</name>
</gene>
<comment type="caution">
    <text evidence="2">The sequence shown here is derived from an EMBL/GenBank/DDBJ whole genome shotgun (WGS) entry which is preliminary data.</text>
</comment>
<organism evidence="2 3">
    <name type="scientific">Mangrovihabitans endophyticus</name>
    <dbReference type="NCBI Taxonomy" id="1751298"/>
    <lineage>
        <taxon>Bacteria</taxon>
        <taxon>Bacillati</taxon>
        <taxon>Actinomycetota</taxon>
        <taxon>Actinomycetes</taxon>
        <taxon>Micromonosporales</taxon>
        <taxon>Micromonosporaceae</taxon>
        <taxon>Mangrovihabitans</taxon>
    </lineage>
</organism>
<feature type="region of interest" description="Disordered" evidence="1">
    <location>
        <begin position="1"/>
        <end position="155"/>
    </location>
</feature>
<reference evidence="2" key="1">
    <citation type="journal article" date="2014" name="Int. J. Syst. Evol. Microbiol.">
        <title>Complete genome sequence of Corynebacterium casei LMG S-19264T (=DSM 44701T), isolated from a smear-ripened cheese.</title>
        <authorList>
            <consortium name="US DOE Joint Genome Institute (JGI-PGF)"/>
            <person name="Walter F."/>
            <person name="Albersmeier A."/>
            <person name="Kalinowski J."/>
            <person name="Ruckert C."/>
        </authorList>
    </citation>
    <scope>NUCLEOTIDE SEQUENCE</scope>
    <source>
        <strain evidence="2">CGMCC 4.7299</strain>
    </source>
</reference>
<sequence length="178" mass="19234">MTLQPGNRDAAAAGHHRGRPRVAEQIGQAFAGGRRDEWADAGPLVGGVPDRHGLQQGHQPFEYLRVAPAIHQHPAGDQGRLRRRFDQRGDPSSQGGGEVAQQEQQRPVPRHDERGEPDRFADQMGDRAIGQDARSAADDTGEARVVGQRVGRGGDLLPRLADRFAGFPHQGVGRPDGC</sequence>
<accession>A0A8J3FMT0</accession>
<evidence type="ECO:0000313" key="3">
    <source>
        <dbReference type="Proteomes" id="UP000656042"/>
    </source>
</evidence>
<protein>
    <submittedName>
        <fullName evidence="2">Uncharacterized protein</fullName>
    </submittedName>
</protein>
<dbReference type="EMBL" id="BMMX01000002">
    <property type="protein sequence ID" value="GGK78562.1"/>
    <property type="molecule type" value="Genomic_DNA"/>
</dbReference>
<reference evidence="2" key="2">
    <citation type="submission" date="2020-09" db="EMBL/GenBank/DDBJ databases">
        <authorList>
            <person name="Sun Q."/>
            <person name="Zhou Y."/>
        </authorList>
    </citation>
    <scope>NUCLEOTIDE SEQUENCE</scope>
    <source>
        <strain evidence="2">CGMCC 4.7299</strain>
    </source>
</reference>
<evidence type="ECO:0000256" key="1">
    <source>
        <dbReference type="SAM" id="MobiDB-lite"/>
    </source>
</evidence>
<proteinExistence type="predicted"/>
<dbReference type="AlphaFoldDB" id="A0A8J3FMT0"/>
<name>A0A8J3FMT0_9ACTN</name>